<dbReference type="InterPro" id="IPR051045">
    <property type="entry name" value="TonB-dependent_transducer"/>
</dbReference>
<evidence type="ECO:0000256" key="10">
    <source>
        <dbReference type="RuleBase" id="RU362123"/>
    </source>
</evidence>
<evidence type="ECO:0000256" key="5">
    <source>
        <dbReference type="ARBA" id="ARBA00022519"/>
    </source>
</evidence>
<dbReference type="STRING" id="1480615.AWJ14_07315"/>
<keyword evidence="6" id="KW-0812">Transmembrane</keyword>
<dbReference type="InterPro" id="IPR006260">
    <property type="entry name" value="TonB/TolA_C"/>
</dbReference>
<dbReference type="NCBIfam" id="TIGR01352">
    <property type="entry name" value="tonB_Cterm"/>
    <property type="match status" value="1"/>
</dbReference>
<feature type="region of interest" description="Disordered" evidence="11">
    <location>
        <begin position="86"/>
        <end position="116"/>
    </location>
</feature>
<feature type="domain" description="TonB C-terminal" evidence="13">
    <location>
        <begin position="232"/>
        <end position="322"/>
    </location>
</feature>
<keyword evidence="8" id="KW-1133">Transmembrane helix</keyword>
<dbReference type="GO" id="GO:0055085">
    <property type="term" value="P:transmembrane transport"/>
    <property type="evidence" value="ECO:0007669"/>
    <property type="project" value="InterPro"/>
</dbReference>
<evidence type="ECO:0000256" key="4">
    <source>
        <dbReference type="ARBA" id="ARBA00022475"/>
    </source>
</evidence>
<dbReference type="SUPFAM" id="SSF74653">
    <property type="entry name" value="TolA/TonB C-terminal domain"/>
    <property type="match status" value="1"/>
</dbReference>
<gene>
    <name evidence="14" type="ORF">AWJ14_07315</name>
</gene>
<dbReference type="RefSeq" id="WP_066180105.1">
    <property type="nucleotide sequence ID" value="NZ_LQZT01000023.1"/>
</dbReference>
<proteinExistence type="inferred from homology"/>
<evidence type="ECO:0000256" key="1">
    <source>
        <dbReference type="ARBA" id="ARBA00004383"/>
    </source>
</evidence>
<name>A0A1C1YUA2_9HYPH</name>
<keyword evidence="3 10" id="KW-0813">Transport</keyword>
<dbReference type="Gene3D" id="3.30.1150.10">
    <property type="match status" value="1"/>
</dbReference>
<comment type="caution">
    <text evidence="14">The sequence shown here is derived from an EMBL/GenBank/DDBJ whole genome shotgun (WGS) entry which is preliminary data.</text>
</comment>
<dbReference type="GO" id="GO:0030288">
    <property type="term" value="C:outer membrane-bounded periplasmic space"/>
    <property type="evidence" value="ECO:0007669"/>
    <property type="project" value="InterPro"/>
</dbReference>
<keyword evidence="15" id="KW-1185">Reference proteome</keyword>
<comment type="subcellular location">
    <subcellularLocation>
        <location evidence="1 10">Cell inner membrane</location>
        <topology evidence="1 10">Single-pass membrane protein</topology>
        <orientation evidence="1 10">Periplasmic side</orientation>
    </subcellularLocation>
</comment>
<evidence type="ECO:0000313" key="14">
    <source>
        <dbReference type="EMBL" id="OCW56956.1"/>
    </source>
</evidence>
<evidence type="ECO:0000256" key="6">
    <source>
        <dbReference type="ARBA" id="ARBA00022692"/>
    </source>
</evidence>
<dbReference type="InterPro" id="IPR003538">
    <property type="entry name" value="TonB"/>
</dbReference>
<dbReference type="GO" id="GO:0031992">
    <property type="term" value="F:energy transducer activity"/>
    <property type="evidence" value="ECO:0007669"/>
    <property type="project" value="InterPro"/>
</dbReference>
<evidence type="ECO:0000256" key="8">
    <source>
        <dbReference type="ARBA" id="ARBA00022989"/>
    </source>
</evidence>
<evidence type="ECO:0000256" key="2">
    <source>
        <dbReference type="ARBA" id="ARBA00006555"/>
    </source>
</evidence>
<dbReference type="EMBL" id="LQZT01000023">
    <property type="protein sequence ID" value="OCW56956.1"/>
    <property type="molecule type" value="Genomic_DNA"/>
</dbReference>
<evidence type="ECO:0000313" key="15">
    <source>
        <dbReference type="Proteomes" id="UP000094795"/>
    </source>
</evidence>
<feature type="chain" id="PRO_5008656357" description="Protein TonB" evidence="12">
    <location>
        <begin position="24"/>
        <end position="322"/>
    </location>
</feature>
<dbReference type="PANTHER" id="PTHR33446:SF2">
    <property type="entry name" value="PROTEIN TONB"/>
    <property type="match status" value="1"/>
</dbReference>
<keyword evidence="4 10" id="KW-1003">Cell membrane</keyword>
<feature type="compositionally biased region" description="Polar residues" evidence="11">
    <location>
        <begin position="207"/>
        <end position="224"/>
    </location>
</feature>
<dbReference type="Proteomes" id="UP000094795">
    <property type="component" value="Unassembled WGS sequence"/>
</dbReference>
<dbReference type="AlphaFoldDB" id="A0A1C1YUA2"/>
<dbReference type="GO" id="GO:0015031">
    <property type="term" value="P:protein transport"/>
    <property type="evidence" value="ECO:0007669"/>
    <property type="project" value="UniProtKB-UniRule"/>
</dbReference>
<comment type="function">
    <text evidence="10">Interacts with outer membrane receptor proteins that carry out high-affinity binding and energy dependent uptake into the periplasmic space of specific substrates. It could act to transduce energy from the cytoplasmic membrane to specific energy-requiring processes in the outer membrane, resulting in the release into the periplasm of ligands bound by these outer membrane proteins.</text>
</comment>
<dbReference type="GO" id="GO:0015891">
    <property type="term" value="P:siderophore transport"/>
    <property type="evidence" value="ECO:0007669"/>
    <property type="project" value="InterPro"/>
</dbReference>
<protein>
    <recommendedName>
        <fullName evidence="10">Protein TonB</fullName>
    </recommendedName>
</protein>
<feature type="compositionally biased region" description="Pro residues" evidence="11">
    <location>
        <begin position="157"/>
        <end position="167"/>
    </location>
</feature>
<keyword evidence="9" id="KW-0472">Membrane</keyword>
<evidence type="ECO:0000259" key="13">
    <source>
        <dbReference type="PROSITE" id="PS52015"/>
    </source>
</evidence>
<accession>A0A1C1YUA2</accession>
<evidence type="ECO:0000256" key="12">
    <source>
        <dbReference type="SAM" id="SignalP"/>
    </source>
</evidence>
<dbReference type="Pfam" id="PF03544">
    <property type="entry name" value="TonB_C"/>
    <property type="match status" value="1"/>
</dbReference>
<dbReference type="GO" id="GO:0098797">
    <property type="term" value="C:plasma membrane protein complex"/>
    <property type="evidence" value="ECO:0007669"/>
    <property type="project" value="TreeGrafter"/>
</dbReference>
<organism evidence="14 15">
    <name type="scientific">Hoeflea olei</name>
    <dbReference type="NCBI Taxonomy" id="1480615"/>
    <lineage>
        <taxon>Bacteria</taxon>
        <taxon>Pseudomonadati</taxon>
        <taxon>Pseudomonadota</taxon>
        <taxon>Alphaproteobacteria</taxon>
        <taxon>Hyphomicrobiales</taxon>
        <taxon>Rhizobiaceae</taxon>
        <taxon>Hoeflea</taxon>
    </lineage>
</organism>
<keyword evidence="12" id="KW-0732">Signal</keyword>
<reference evidence="14 15" key="1">
    <citation type="submission" date="2015-12" db="EMBL/GenBank/DDBJ databases">
        <authorList>
            <person name="Shamseldin A."/>
            <person name="Moawad H."/>
            <person name="Abd El-Rahim W.M."/>
            <person name="Sadowsky M.J."/>
        </authorList>
    </citation>
    <scope>NUCLEOTIDE SEQUENCE [LARGE SCALE GENOMIC DNA]</scope>
    <source>
        <strain evidence="14 15">JC234</strain>
    </source>
</reference>
<sequence>MKLTRPKLVTAVTLSLVAHVATAAIFMPPEPEVQIAGGAEMSELVIGTAFEDSLMAGDPETVIKSTEAPSELQPVEDTLTAVETPPAEALTPATEETPDLARPDPVAELAPTPEATTAPSLVAALPAASEDLAALPEPSEIEPVDDPEPELALPEIVPVPVPRPAPPKTETAKVEKPAPKKTETPKPEPKSPSRKAAKAGDGGKQAVTASRAASGSADATRTTAAGNAAVSNYPGKVASKLRRSLRYPNEAKRRGVRGDVVVSFVVSANGGVSGIRIARSSGSPVLDGAAADAVRRAAPFPQIPSNAGRSTWPFSVPLRFTR</sequence>
<dbReference type="PROSITE" id="PS52015">
    <property type="entry name" value="TONB_CTD"/>
    <property type="match status" value="1"/>
</dbReference>
<evidence type="ECO:0000256" key="3">
    <source>
        <dbReference type="ARBA" id="ARBA00022448"/>
    </source>
</evidence>
<feature type="signal peptide" evidence="12">
    <location>
        <begin position="1"/>
        <end position="23"/>
    </location>
</feature>
<dbReference type="InterPro" id="IPR037682">
    <property type="entry name" value="TonB_C"/>
</dbReference>
<feature type="region of interest" description="Disordered" evidence="11">
    <location>
        <begin position="155"/>
        <end position="224"/>
    </location>
</feature>
<feature type="compositionally biased region" description="Basic and acidic residues" evidence="11">
    <location>
        <begin position="170"/>
        <end position="191"/>
    </location>
</feature>
<evidence type="ECO:0000256" key="7">
    <source>
        <dbReference type="ARBA" id="ARBA00022927"/>
    </source>
</evidence>
<keyword evidence="10" id="KW-0735">Signal-anchor</keyword>
<dbReference type="PANTHER" id="PTHR33446">
    <property type="entry name" value="PROTEIN TONB-RELATED"/>
    <property type="match status" value="1"/>
</dbReference>
<dbReference type="OrthoDB" id="8448705at2"/>
<comment type="similarity">
    <text evidence="2 10">Belongs to the TonB family.</text>
</comment>
<keyword evidence="5 10" id="KW-0997">Cell inner membrane</keyword>
<evidence type="ECO:0000256" key="9">
    <source>
        <dbReference type="ARBA" id="ARBA00023136"/>
    </source>
</evidence>
<keyword evidence="7 10" id="KW-0653">Protein transport</keyword>
<evidence type="ECO:0000256" key="11">
    <source>
        <dbReference type="SAM" id="MobiDB-lite"/>
    </source>
</evidence>
<dbReference type="PRINTS" id="PR01374">
    <property type="entry name" value="TONBPROTEIN"/>
</dbReference>